<keyword evidence="2" id="KW-1185">Reference proteome</keyword>
<protein>
    <submittedName>
        <fullName evidence="1">Uncharacterized protein</fullName>
    </submittedName>
</protein>
<proteinExistence type="predicted"/>
<organism evidence="1 2">
    <name type="scientific">Polypedilum vanderplanki</name>
    <name type="common">Sleeping chironomid midge</name>
    <dbReference type="NCBI Taxonomy" id="319348"/>
    <lineage>
        <taxon>Eukaryota</taxon>
        <taxon>Metazoa</taxon>
        <taxon>Ecdysozoa</taxon>
        <taxon>Arthropoda</taxon>
        <taxon>Hexapoda</taxon>
        <taxon>Insecta</taxon>
        <taxon>Pterygota</taxon>
        <taxon>Neoptera</taxon>
        <taxon>Endopterygota</taxon>
        <taxon>Diptera</taxon>
        <taxon>Nematocera</taxon>
        <taxon>Chironomoidea</taxon>
        <taxon>Chironomidae</taxon>
        <taxon>Chironominae</taxon>
        <taxon>Polypedilum</taxon>
        <taxon>Polypedilum</taxon>
    </lineage>
</organism>
<dbReference type="Proteomes" id="UP001107558">
    <property type="component" value="Chromosome 3"/>
</dbReference>
<dbReference type="EMBL" id="JADBJN010000003">
    <property type="protein sequence ID" value="KAG5670811.1"/>
    <property type="molecule type" value="Genomic_DNA"/>
</dbReference>
<evidence type="ECO:0000313" key="1">
    <source>
        <dbReference type="EMBL" id="KAG5670811.1"/>
    </source>
</evidence>
<dbReference type="AlphaFoldDB" id="A0A9J6BN03"/>
<accession>A0A9J6BN03</accession>
<sequence>MVFSSKAFPEKNFRLEVQIDDFLFDEIVKVSILKDENNNFEKIPKKINIEDVYIENEAKNGDLKNFIQEKWGKFSIGLTFENNV</sequence>
<reference evidence="1" key="1">
    <citation type="submission" date="2021-03" db="EMBL/GenBank/DDBJ databases">
        <title>Chromosome level genome of the anhydrobiotic midge Polypedilum vanderplanki.</title>
        <authorList>
            <person name="Yoshida Y."/>
            <person name="Kikawada T."/>
            <person name="Gusev O."/>
        </authorList>
    </citation>
    <scope>NUCLEOTIDE SEQUENCE</scope>
    <source>
        <strain evidence="1">NIAS01</strain>
        <tissue evidence="1">Whole body or cell culture</tissue>
    </source>
</reference>
<name>A0A9J6BN03_POLVA</name>
<comment type="caution">
    <text evidence="1">The sequence shown here is derived from an EMBL/GenBank/DDBJ whole genome shotgun (WGS) entry which is preliminary data.</text>
</comment>
<evidence type="ECO:0000313" key="2">
    <source>
        <dbReference type="Proteomes" id="UP001107558"/>
    </source>
</evidence>
<gene>
    <name evidence="1" type="ORF">PVAND_001049</name>
</gene>